<reference evidence="2" key="1">
    <citation type="journal article" date="2020" name="mSystems">
        <title>Genome- and Community-Level Interaction Insights into Carbon Utilization and Element Cycling Functions of Hydrothermarchaeota in Hydrothermal Sediment.</title>
        <authorList>
            <person name="Zhou Z."/>
            <person name="Liu Y."/>
            <person name="Xu W."/>
            <person name="Pan J."/>
            <person name="Luo Z.H."/>
            <person name="Li M."/>
        </authorList>
    </citation>
    <scope>NUCLEOTIDE SEQUENCE [LARGE SCALE GENOMIC DNA]</scope>
    <source>
        <strain evidence="2">SpSt-300</strain>
    </source>
</reference>
<keyword evidence="1" id="KW-1133">Transmembrane helix</keyword>
<evidence type="ECO:0000256" key="1">
    <source>
        <dbReference type="SAM" id="Phobius"/>
    </source>
</evidence>
<dbReference type="EMBL" id="DSMU01000054">
    <property type="protein sequence ID" value="HEL65221.1"/>
    <property type="molecule type" value="Genomic_DNA"/>
</dbReference>
<dbReference type="AlphaFoldDB" id="A0A7C2IZC5"/>
<protein>
    <submittedName>
        <fullName evidence="2">Uncharacterized protein</fullName>
    </submittedName>
</protein>
<proteinExistence type="predicted"/>
<feature type="transmembrane region" description="Helical" evidence="1">
    <location>
        <begin position="12"/>
        <end position="36"/>
    </location>
</feature>
<comment type="caution">
    <text evidence="2">The sequence shown here is derived from an EMBL/GenBank/DDBJ whole genome shotgun (WGS) entry which is preliminary data.</text>
</comment>
<accession>A0A7C2IZC5</accession>
<feature type="transmembrane region" description="Helical" evidence="1">
    <location>
        <begin position="56"/>
        <end position="74"/>
    </location>
</feature>
<gene>
    <name evidence="2" type="ORF">ENQ34_00865</name>
</gene>
<keyword evidence="1" id="KW-0472">Membrane</keyword>
<keyword evidence="1" id="KW-0812">Transmembrane</keyword>
<evidence type="ECO:0000313" key="2">
    <source>
        <dbReference type="EMBL" id="HEL65221.1"/>
    </source>
</evidence>
<organism evidence="2">
    <name type="scientific">Ammonifex degensii</name>
    <dbReference type="NCBI Taxonomy" id="42838"/>
    <lineage>
        <taxon>Bacteria</taxon>
        <taxon>Bacillati</taxon>
        <taxon>Bacillota</taxon>
        <taxon>Clostridia</taxon>
        <taxon>Thermoanaerobacterales</taxon>
        <taxon>Thermoanaerobacteraceae</taxon>
        <taxon>Ammonifex</taxon>
    </lineage>
</organism>
<name>A0A7C2IZC5_9THEO</name>
<sequence>MAGEDLQTIGFSVIGLFVLIQEIPHLAGTLFGYWFIEKGIAVSQPMTPDTKVRIGIAAVQVLLGVGLLFGARGLSRLLRTVRQAGLKNSQDDRIIL</sequence>